<dbReference type="GO" id="GO:0004674">
    <property type="term" value="F:protein serine/threonine kinase activity"/>
    <property type="evidence" value="ECO:0007669"/>
    <property type="project" value="UniProtKB-KW"/>
</dbReference>
<dbReference type="EMBL" id="CP029210">
    <property type="protein sequence ID" value="AWI53368.1"/>
    <property type="molecule type" value="Genomic_DNA"/>
</dbReference>
<keyword evidence="2" id="KW-0808">Transferase</keyword>
<evidence type="ECO:0000313" key="3">
    <source>
        <dbReference type="Proteomes" id="UP000244892"/>
    </source>
</evidence>
<dbReference type="KEGG" id="aon:DEH84_07945"/>
<keyword evidence="3" id="KW-1185">Reference proteome</keyword>
<dbReference type="GO" id="GO:0009384">
    <property type="term" value="F:N-acylmannosamine kinase activity"/>
    <property type="evidence" value="ECO:0007669"/>
    <property type="project" value="TreeGrafter"/>
</dbReference>
<dbReference type="RefSeq" id="WP_109036334.1">
    <property type="nucleotide sequence ID" value="NZ_CP029210.1"/>
</dbReference>
<dbReference type="OrthoDB" id="8595273at2"/>
<protein>
    <submittedName>
        <fullName evidence="2">Serine/threonine protein kinase</fullName>
    </submittedName>
</protein>
<dbReference type="InterPro" id="IPR036390">
    <property type="entry name" value="WH_DNA-bd_sf"/>
</dbReference>
<dbReference type="InterPro" id="IPR036388">
    <property type="entry name" value="WH-like_DNA-bd_sf"/>
</dbReference>
<name>A0A2U8FRC9_9BURK</name>
<dbReference type="SUPFAM" id="SSF53067">
    <property type="entry name" value="Actin-like ATPase domain"/>
    <property type="match status" value="1"/>
</dbReference>
<dbReference type="InterPro" id="IPR043129">
    <property type="entry name" value="ATPase_NBD"/>
</dbReference>
<sequence>MTSPAASVDPHPRLRPRGSNQEGVRQYNERVVLQAIRLHGALPKADLARLTHLSPQTVSIIIERLQEDDLVIKQARVRGKVGQPSVPISLNPDGAFSVGIKVGRRNMDALLVDFTGRVRQRHTLPYPWPDPDTLFDDIARHVALLQTHLRDTLGAAKADRLLGVGVAAPFSLGGWQTLLGMPEHKARTWQAVDIPSRMQDTTRLPVHFVKDTSAACVAELVAGRGRSVPTFLYVFVDTFIGGGLVIDSHLRGGIHGNAGAVGSLPLSPAQPGQASMPAQLLSVASLVNLEQAFEAAGLDPMAAYDDRAMQSPWMPHTADWVAHTARGIAMAVNTTACVLDLEGVIVDGSFSRGLLASLLAAVQSALAEYNWEGIFEPQVMGGMIGSDARALGGALMPLYANFAPDRELFLKLEA</sequence>
<evidence type="ECO:0000256" key="1">
    <source>
        <dbReference type="SAM" id="MobiDB-lite"/>
    </source>
</evidence>
<evidence type="ECO:0000313" key="2">
    <source>
        <dbReference type="EMBL" id="AWI53368.1"/>
    </source>
</evidence>
<gene>
    <name evidence="2" type="ORF">DEH84_07945</name>
</gene>
<dbReference type="InterPro" id="IPR000600">
    <property type="entry name" value="ROK"/>
</dbReference>
<reference evidence="2 3" key="1">
    <citation type="submission" date="2018-05" db="EMBL/GenBank/DDBJ databases">
        <title>complete genome sequence of Aquabacterium olei NBRC 110486.</title>
        <authorList>
            <person name="Tang B."/>
            <person name="Chang J."/>
            <person name="Zhang L."/>
            <person name="Yang H."/>
        </authorList>
    </citation>
    <scope>NUCLEOTIDE SEQUENCE [LARGE SCALE GENOMIC DNA]</scope>
    <source>
        <strain evidence="2 3">NBRC 110486</strain>
    </source>
</reference>
<keyword evidence="2" id="KW-0418">Kinase</keyword>
<dbReference type="Proteomes" id="UP000244892">
    <property type="component" value="Chromosome"/>
</dbReference>
<dbReference type="Gene3D" id="1.10.10.10">
    <property type="entry name" value="Winged helix-like DNA-binding domain superfamily/Winged helix DNA-binding domain"/>
    <property type="match status" value="1"/>
</dbReference>
<dbReference type="Pfam" id="PF13412">
    <property type="entry name" value="HTH_24"/>
    <property type="match status" value="1"/>
</dbReference>
<dbReference type="PANTHER" id="PTHR18964:SF169">
    <property type="entry name" value="N-ACETYLMANNOSAMINE KINASE"/>
    <property type="match status" value="1"/>
</dbReference>
<dbReference type="CDD" id="cd23763">
    <property type="entry name" value="ASKHA_ATPase_ROK"/>
    <property type="match status" value="1"/>
</dbReference>
<organism evidence="2 3">
    <name type="scientific">Aquabacterium olei</name>
    <dbReference type="NCBI Taxonomy" id="1296669"/>
    <lineage>
        <taxon>Bacteria</taxon>
        <taxon>Pseudomonadati</taxon>
        <taxon>Pseudomonadota</taxon>
        <taxon>Betaproteobacteria</taxon>
        <taxon>Burkholderiales</taxon>
        <taxon>Aquabacterium</taxon>
    </lineage>
</organism>
<dbReference type="Gene3D" id="3.30.420.40">
    <property type="match status" value="2"/>
</dbReference>
<keyword evidence="2" id="KW-0723">Serine/threonine-protein kinase</keyword>
<dbReference type="PANTHER" id="PTHR18964">
    <property type="entry name" value="ROK (REPRESSOR, ORF, KINASE) FAMILY"/>
    <property type="match status" value="1"/>
</dbReference>
<dbReference type="SUPFAM" id="SSF46785">
    <property type="entry name" value="Winged helix' DNA-binding domain"/>
    <property type="match status" value="1"/>
</dbReference>
<dbReference type="GO" id="GO:0019262">
    <property type="term" value="P:N-acetylneuraminate catabolic process"/>
    <property type="evidence" value="ECO:0007669"/>
    <property type="project" value="TreeGrafter"/>
</dbReference>
<dbReference type="Pfam" id="PF00480">
    <property type="entry name" value="ROK"/>
    <property type="match status" value="1"/>
</dbReference>
<proteinExistence type="predicted"/>
<accession>A0A2U8FRC9</accession>
<feature type="region of interest" description="Disordered" evidence="1">
    <location>
        <begin position="1"/>
        <end position="25"/>
    </location>
</feature>
<dbReference type="AlphaFoldDB" id="A0A2U8FRC9"/>